<name>A0AAW5CB38_9FIRM</name>
<evidence type="ECO:0000313" key="1">
    <source>
        <dbReference type="EMBL" id="MCG4749474.1"/>
    </source>
</evidence>
<reference evidence="2 3" key="1">
    <citation type="journal article" date="2020" name="Cell Host Microbe">
        <title>Functional and Genomic Variation between Human-Derived Isolates of Lachnospiraceae Reveals Inter- and Intra-Species Diversity.</title>
        <authorList>
            <person name="Sorbara M.T."/>
            <person name="Littmann E.R."/>
            <person name="Fontana E."/>
            <person name="Moody T.U."/>
            <person name="Kohout C.E."/>
            <person name="Gjonbalaj M."/>
            <person name="Eaton V."/>
            <person name="Seok R."/>
            <person name="Leiner I.M."/>
            <person name="Pamer E.G."/>
        </authorList>
    </citation>
    <scope>NUCLEOTIDE SEQUENCE [LARGE SCALE GENOMIC DNA]</scope>
    <source>
        <strain evidence="2 3">MSK.1.17</strain>
    </source>
</reference>
<accession>A0AAW5CB38</accession>
<evidence type="ECO:0000313" key="4">
    <source>
        <dbReference type="Proteomes" id="UP001299608"/>
    </source>
</evidence>
<dbReference type="RefSeq" id="WP_165642175.1">
    <property type="nucleotide sequence ID" value="NZ_JAAITT010000020.1"/>
</dbReference>
<evidence type="ECO:0000313" key="2">
    <source>
        <dbReference type="EMBL" id="NSJ50010.1"/>
    </source>
</evidence>
<dbReference type="EMBL" id="JAAITT010000020">
    <property type="protein sequence ID" value="NSJ50010.1"/>
    <property type="molecule type" value="Genomic_DNA"/>
</dbReference>
<sequence length="86" mass="10186">MTIEINEEELQEWAVNQIKKRMGDRINTLMREWDWEDYMRTAVDKVVREKVTDEAIKSLMKNIDKDNVIKSVSDRIATEIADSLQN</sequence>
<evidence type="ECO:0008006" key="5">
    <source>
        <dbReference type="Google" id="ProtNLM"/>
    </source>
</evidence>
<protein>
    <recommendedName>
        <fullName evidence="5">Transcription and mRNA export factor SUS1</fullName>
    </recommendedName>
</protein>
<dbReference type="EMBL" id="JAKNGE010000069">
    <property type="protein sequence ID" value="MCG4749474.1"/>
    <property type="molecule type" value="Genomic_DNA"/>
</dbReference>
<dbReference type="Proteomes" id="UP001299608">
    <property type="component" value="Unassembled WGS sequence"/>
</dbReference>
<dbReference type="AlphaFoldDB" id="A0AAW5CB38"/>
<proteinExistence type="predicted"/>
<reference evidence="2" key="2">
    <citation type="submission" date="2020-02" db="EMBL/GenBank/DDBJ databases">
        <authorList>
            <person name="Littmann E."/>
            <person name="Sorbara M."/>
        </authorList>
    </citation>
    <scope>NUCLEOTIDE SEQUENCE</scope>
    <source>
        <strain evidence="2">MSK.1.17</strain>
    </source>
</reference>
<evidence type="ECO:0000313" key="3">
    <source>
        <dbReference type="Proteomes" id="UP000669239"/>
    </source>
</evidence>
<dbReference type="Proteomes" id="UP000669239">
    <property type="component" value="Unassembled WGS sequence"/>
</dbReference>
<gene>
    <name evidence="2" type="ORF">G5B36_15060</name>
    <name evidence="1" type="ORF">L0N08_29165</name>
</gene>
<keyword evidence="3" id="KW-1185">Reference proteome</keyword>
<reference evidence="1" key="3">
    <citation type="submission" date="2022-01" db="EMBL/GenBank/DDBJ databases">
        <title>Collection of gut derived symbiotic bacterial strains cultured from healthy donors.</title>
        <authorList>
            <person name="Lin H."/>
            <person name="Kohout C."/>
            <person name="Waligurski E."/>
            <person name="Pamer E.G."/>
        </authorList>
    </citation>
    <scope>NUCLEOTIDE SEQUENCE</scope>
    <source>
        <strain evidence="1">DFI.6.55</strain>
    </source>
</reference>
<comment type="caution">
    <text evidence="1">The sequence shown here is derived from an EMBL/GenBank/DDBJ whole genome shotgun (WGS) entry which is preliminary data.</text>
</comment>
<organism evidence="1 4">
    <name type="scientific">Enterocloster aldenensis</name>
    <dbReference type="NCBI Taxonomy" id="358742"/>
    <lineage>
        <taxon>Bacteria</taxon>
        <taxon>Bacillati</taxon>
        <taxon>Bacillota</taxon>
        <taxon>Clostridia</taxon>
        <taxon>Lachnospirales</taxon>
        <taxon>Lachnospiraceae</taxon>
        <taxon>Enterocloster</taxon>
    </lineage>
</organism>